<gene>
    <name evidence="2" type="ORF">PECUL_23A054433</name>
</gene>
<comment type="caution">
    <text evidence="2">The sequence shown here is derived from an EMBL/GenBank/DDBJ whole genome shotgun (WGS) entry which is preliminary data.</text>
</comment>
<dbReference type="AlphaFoldDB" id="A0AAD1X0E0"/>
<evidence type="ECO:0000256" key="1">
    <source>
        <dbReference type="SAM" id="MobiDB-lite"/>
    </source>
</evidence>
<dbReference type="EMBL" id="CAKOES020000912">
    <property type="protein sequence ID" value="CAH2330666.1"/>
    <property type="molecule type" value="Genomic_DNA"/>
</dbReference>
<evidence type="ECO:0000313" key="2">
    <source>
        <dbReference type="EMBL" id="CAH2330666.1"/>
    </source>
</evidence>
<feature type="region of interest" description="Disordered" evidence="1">
    <location>
        <begin position="26"/>
        <end position="55"/>
    </location>
</feature>
<name>A0AAD1X0E0_PELCU</name>
<dbReference type="Proteomes" id="UP001295444">
    <property type="component" value="Unassembled WGS sequence"/>
</dbReference>
<organism evidence="2 3">
    <name type="scientific">Pelobates cultripes</name>
    <name type="common">Western spadefoot toad</name>
    <dbReference type="NCBI Taxonomy" id="61616"/>
    <lineage>
        <taxon>Eukaryota</taxon>
        <taxon>Metazoa</taxon>
        <taxon>Chordata</taxon>
        <taxon>Craniata</taxon>
        <taxon>Vertebrata</taxon>
        <taxon>Euteleostomi</taxon>
        <taxon>Amphibia</taxon>
        <taxon>Batrachia</taxon>
        <taxon>Anura</taxon>
        <taxon>Pelobatoidea</taxon>
        <taxon>Pelobatidae</taxon>
        <taxon>Pelobates</taxon>
    </lineage>
</organism>
<reference evidence="2" key="1">
    <citation type="submission" date="2022-03" db="EMBL/GenBank/DDBJ databases">
        <authorList>
            <person name="Alioto T."/>
            <person name="Alioto T."/>
            <person name="Gomez Garrido J."/>
        </authorList>
    </citation>
    <scope>NUCLEOTIDE SEQUENCE</scope>
</reference>
<keyword evidence="3" id="KW-1185">Reference proteome</keyword>
<feature type="non-terminal residue" evidence="2">
    <location>
        <position position="1"/>
    </location>
</feature>
<evidence type="ECO:0000313" key="3">
    <source>
        <dbReference type="Proteomes" id="UP001295444"/>
    </source>
</evidence>
<accession>A0AAD1X0E0</accession>
<sequence length="97" mass="10085">AANSKKGSLTPSLRWYLTTPLDLASQIPSDEASDSTGAHSPAFSPATSPAHEDRDWGRLLQALPTCADLAAASNTLQASIRLDIQGLGDRLGAPIST</sequence>
<protein>
    <submittedName>
        <fullName evidence="2">Uncharacterized protein</fullName>
    </submittedName>
</protein>
<proteinExistence type="predicted"/>